<gene>
    <name evidence="2" type="ORF">DERYTH_LOCUS4376</name>
</gene>
<proteinExistence type="predicted"/>
<evidence type="ECO:0000313" key="3">
    <source>
        <dbReference type="Proteomes" id="UP000789405"/>
    </source>
</evidence>
<sequence>SERPTPITFFEKFDFSSKKEGVSNWYSALSESLKIYKKDPKLTEIKQNYEKGYYKQSINDYFRQSERARTLEEEKTSIDKTLTNKTGNAIRKRIHDLLPEETGDQKFSKKPCLRESNQKINQENNDFCLASSDPDLEYFNAQELLDKKGIDLSNAGKARPLCTNHNLESPSSLPSVANNLALEYSSMINSFTLLNDIQDAWCNNFSKITGLTDRDKDKFCQTQIIFRNFSKIVNTNNEDTFVHETLHDLLKEIFRRTAKVLFPKIDAPTVRTRKITGEKPDFKVVTNTKEEILFGEVKTKDSRSLLINKDLIKLSNFQSGALDELIKKYGNKIGLASFGIWVSGPRIRIYEMDLNYDGMYRMFLMANVVTSMERAQFLSLIPVLEALYNIKDRISEVLEEPSPTKDISPLIKSHSDEEKVSTLSTPESLDPKTVKKLWDRDQNKSQDKTSQSHKKNGTENIAQVIADGIQNNIISDSVTEISATAHRQNSDTISLLDLAQLFDKATNAEYYAMKANQDETLCWINYGSEFVVQYNDLVKNSKGKIGEKKAKGIIYDKILEHLIIIREKRSKEMGIQLPEILRR</sequence>
<reference evidence="2" key="1">
    <citation type="submission" date="2021-06" db="EMBL/GenBank/DDBJ databases">
        <authorList>
            <person name="Kallberg Y."/>
            <person name="Tangrot J."/>
            <person name="Rosling A."/>
        </authorList>
    </citation>
    <scope>NUCLEOTIDE SEQUENCE</scope>
    <source>
        <strain evidence="2">MA453B</strain>
    </source>
</reference>
<dbReference type="OrthoDB" id="2429771at2759"/>
<evidence type="ECO:0000313" key="2">
    <source>
        <dbReference type="EMBL" id="CAG8531721.1"/>
    </source>
</evidence>
<feature type="non-terminal residue" evidence="2">
    <location>
        <position position="1"/>
    </location>
</feature>
<name>A0A9N9FGM3_9GLOM</name>
<dbReference type="AlphaFoldDB" id="A0A9N9FGM3"/>
<accession>A0A9N9FGM3</accession>
<comment type="caution">
    <text evidence="2">The sequence shown here is derived from an EMBL/GenBank/DDBJ whole genome shotgun (WGS) entry which is preliminary data.</text>
</comment>
<evidence type="ECO:0000256" key="1">
    <source>
        <dbReference type="SAM" id="MobiDB-lite"/>
    </source>
</evidence>
<feature type="region of interest" description="Disordered" evidence="1">
    <location>
        <begin position="401"/>
        <end position="457"/>
    </location>
</feature>
<protein>
    <submittedName>
        <fullName evidence="2">14132_t:CDS:1</fullName>
    </submittedName>
</protein>
<dbReference type="EMBL" id="CAJVPY010001673">
    <property type="protein sequence ID" value="CAG8531721.1"/>
    <property type="molecule type" value="Genomic_DNA"/>
</dbReference>
<keyword evidence="3" id="KW-1185">Reference proteome</keyword>
<feature type="compositionally biased region" description="Basic and acidic residues" evidence="1">
    <location>
        <begin position="429"/>
        <end position="447"/>
    </location>
</feature>
<dbReference type="Proteomes" id="UP000789405">
    <property type="component" value="Unassembled WGS sequence"/>
</dbReference>
<organism evidence="2 3">
    <name type="scientific">Dentiscutata erythropus</name>
    <dbReference type="NCBI Taxonomy" id="1348616"/>
    <lineage>
        <taxon>Eukaryota</taxon>
        <taxon>Fungi</taxon>
        <taxon>Fungi incertae sedis</taxon>
        <taxon>Mucoromycota</taxon>
        <taxon>Glomeromycotina</taxon>
        <taxon>Glomeromycetes</taxon>
        <taxon>Diversisporales</taxon>
        <taxon>Gigasporaceae</taxon>
        <taxon>Dentiscutata</taxon>
    </lineage>
</organism>